<feature type="transmembrane region" description="Helical" evidence="7">
    <location>
        <begin position="276"/>
        <end position="304"/>
    </location>
</feature>
<dbReference type="InterPro" id="IPR050250">
    <property type="entry name" value="Macrolide_Exporter_MacB"/>
</dbReference>
<dbReference type="PANTHER" id="PTHR30572">
    <property type="entry name" value="MEMBRANE COMPONENT OF TRANSPORTER-RELATED"/>
    <property type="match status" value="1"/>
</dbReference>
<name>A0A7S7NPN1_PALFE</name>
<keyword evidence="3 7" id="KW-0812">Transmembrane</keyword>
<dbReference type="Proteomes" id="UP000593892">
    <property type="component" value="Chromosome"/>
</dbReference>
<evidence type="ECO:0000256" key="7">
    <source>
        <dbReference type="SAM" id="Phobius"/>
    </source>
</evidence>
<dbReference type="Pfam" id="PF02687">
    <property type="entry name" value="FtsX"/>
    <property type="match status" value="1"/>
</dbReference>
<dbReference type="EMBL" id="CP063849">
    <property type="protein sequence ID" value="QOY87481.1"/>
    <property type="molecule type" value="Genomic_DNA"/>
</dbReference>
<evidence type="ECO:0000259" key="9">
    <source>
        <dbReference type="Pfam" id="PF12704"/>
    </source>
</evidence>
<feature type="domain" description="MacB-like periplasmic core" evidence="9">
    <location>
        <begin position="20"/>
        <end position="227"/>
    </location>
</feature>
<dbReference type="Pfam" id="PF12704">
    <property type="entry name" value="MacB_PCD"/>
    <property type="match status" value="1"/>
</dbReference>
<accession>A0A7S7NPN1</accession>
<evidence type="ECO:0000259" key="8">
    <source>
        <dbReference type="Pfam" id="PF02687"/>
    </source>
</evidence>
<evidence type="ECO:0000313" key="11">
    <source>
        <dbReference type="Proteomes" id="UP000593892"/>
    </source>
</evidence>
<dbReference type="GO" id="GO:0022857">
    <property type="term" value="F:transmembrane transporter activity"/>
    <property type="evidence" value="ECO:0007669"/>
    <property type="project" value="TreeGrafter"/>
</dbReference>
<keyword evidence="11" id="KW-1185">Reference proteome</keyword>
<proteinExistence type="inferred from homology"/>
<evidence type="ECO:0000256" key="4">
    <source>
        <dbReference type="ARBA" id="ARBA00022989"/>
    </source>
</evidence>
<evidence type="ECO:0000256" key="2">
    <source>
        <dbReference type="ARBA" id="ARBA00022475"/>
    </source>
</evidence>
<keyword evidence="4 7" id="KW-1133">Transmembrane helix</keyword>
<comment type="subcellular location">
    <subcellularLocation>
        <location evidence="1">Cell membrane</location>
        <topology evidence="1">Multi-pass membrane protein</topology>
    </subcellularLocation>
</comment>
<dbReference type="InterPro" id="IPR003838">
    <property type="entry name" value="ABC3_permease_C"/>
</dbReference>
<dbReference type="KEGG" id="pfer:IRI77_32795"/>
<reference evidence="10 11" key="1">
    <citation type="submission" date="2020-10" db="EMBL/GenBank/DDBJ databases">
        <title>Complete genome sequence of Paludibaculum fermentans P105T, a facultatively anaerobic acidobacterium capable of dissimilatory Fe(III) reduction.</title>
        <authorList>
            <person name="Dedysh S.N."/>
            <person name="Beletsky A.V."/>
            <person name="Kulichevskaya I.S."/>
            <person name="Mardanov A.V."/>
            <person name="Ravin N.V."/>
        </authorList>
    </citation>
    <scope>NUCLEOTIDE SEQUENCE [LARGE SCALE GENOMIC DNA]</scope>
    <source>
        <strain evidence="10 11">P105</strain>
    </source>
</reference>
<gene>
    <name evidence="10" type="ORF">IRI77_32795</name>
</gene>
<feature type="transmembrane region" description="Helical" evidence="7">
    <location>
        <begin position="374"/>
        <end position="400"/>
    </location>
</feature>
<dbReference type="AlphaFoldDB" id="A0A7S7NPN1"/>
<dbReference type="GO" id="GO:0005886">
    <property type="term" value="C:plasma membrane"/>
    <property type="evidence" value="ECO:0007669"/>
    <property type="project" value="UniProtKB-SubCell"/>
</dbReference>
<dbReference type="InterPro" id="IPR025857">
    <property type="entry name" value="MacB_PCD"/>
</dbReference>
<evidence type="ECO:0000256" key="1">
    <source>
        <dbReference type="ARBA" id="ARBA00004651"/>
    </source>
</evidence>
<feature type="domain" description="ABC3 transporter permease C-terminal" evidence="8">
    <location>
        <begin position="284"/>
        <end position="410"/>
    </location>
</feature>
<dbReference type="RefSeq" id="WP_194449150.1">
    <property type="nucleotide sequence ID" value="NZ_CP063849.1"/>
</dbReference>
<sequence>MLKEILLQAWDALRRNPTRSFLTMLGIVWGIAAVTLLLSYGSGFREVMVRTFQNFSKSAMVLFPGQTSENAGGERAGKRIRFELADLEAAKAESPLIRMICAETIKRVPVTYQDRVQTVPVRGVCPEFGEIRSEVALDGRWISKDDFGERRRVIFLGDWVRGKLFAGRPPIGETVTVQGVRFTVIGVMDKKMQFGNYYGPDDRSAFIPYSTAGDLWNTRYVSDAVIQPIAPMFEDKATDQFRAAIAKRQGFNPTDKRAITGFGTSNLRPIIDGLTIGLQVLLVFIGFLTLTIGGIGLMNILLVSVNERTREIGLRRALGAKRTHIALQFLAEALVLTIGGGIFGVLLSYAVVWTLPPLPMLGALFEDKSGKGDLVLAIRPVTLAISFTVLMVVGIASGLIPAIRASRMDPSDALRTE</sequence>
<evidence type="ECO:0000313" key="10">
    <source>
        <dbReference type="EMBL" id="QOY87481.1"/>
    </source>
</evidence>
<evidence type="ECO:0000256" key="6">
    <source>
        <dbReference type="ARBA" id="ARBA00038076"/>
    </source>
</evidence>
<dbReference type="PANTHER" id="PTHR30572:SF4">
    <property type="entry name" value="ABC TRANSPORTER PERMEASE YTRF"/>
    <property type="match status" value="1"/>
</dbReference>
<keyword evidence="2" id="KW-1003">Cell membrane</keyword>
<feature type="transmembrane region" description="Helical" evidence="7">
    <location>
        <begin position="325"/>
        <end position="354"/>
    </location>
</feature>
<protein>
    <submittedName>
        <fullName evidence="10">ABC transporter permease</fullName>
    </submittedName>
</protein>
<feature type="transmembrane region" description="Helical" evidence="7">
    <location>
        <begin position="21"/>
        <end position="41"/>
    </location>
</feature>
<organism evidence="10 11">
    <name type="scientific">Paludibaculum fermentans</name>
    <dbReference type="NCBI Taxonomy" id="1473598"/>
    <lineage>
        <taxon>Bacteria</taxon>
        <taxon>Pseudomonadati</taxon>
        <taxon>Acidobacteriota</taxon>
        <taxon>Terriglobia</taxon>
        <taxon>Bryobacterales</taxon>
        <taxon>Bryobacteraceae</taxon>
        <taxon>Paludibaculum</taxon>
    </lineage>
</organism>
<evidence type="ECO:0000256" key="3">
    <source>
        <dbReference type="ARBA" id="ARBA00022692"/>
    </source>
</evidence>
<evidence type="ECO:0000256" key="5">
    <source>
        <dbReference type="ARBA" id="ARBA00023136"/>
    </source>
</evidence>
<keyword evidence="5 7" id="KW-0472">Membrane</keyword>
<comment type="similarity">
    <text evidence="6">Belongs to the ABC-4 integral membrane protein family.</text>
</comment>